<dbReference type="Gene3D" id="2.40.160.60">
    <property type="entry name" value="Outer membrane protein transport protein (OMPP1/FadL/TodX)"/>
    <property type="match status" value="1"/>
</dbReference>
<dbReference type="RefSeq" id="WP_136009478.1">
    <property type="nucleotide sequence ID" value="NZ_SRYZ01000007.1"/>
</dbReference>
<dbReference type="GO" id="GO:0015483">
    <property type="term" value="F:long-chain fatty acid transporting porin activity"/>
    <property type="evidence" value="ECO:0007669"/>
    <property type="project" value="TreeGrafter"/>
</dbReference>
<keyword evidence="5 8" id="KW-0732">Signal</keyword>
<evidence type="ECO:0000313" key="10">
    <source>
        <dbReference type="Proteomes" id="UP000310532"/>
    </source>
</evidence>
<sequence length="485" mass="52559">MRKFSLISIAMLIVSTTTFAGDYLTNTNQNAAFLRMIARGASIDVDGVYSNPAGLAFLPKDGFQVALTIQSAYQTRDIAATSPLWTMDGQNTTRYYEGKASAPVIPSIHAVYKKGDWAFSGSFAVVGGGGKASFNRGLPMFDAAAIGLVTKETEALATNFGYAVTPDKYTINSAMEGRQFIYGFQLGLSYKINEHFAVFAGARMNYFTGGYKGFLNVGLNNGVAEQIGGAIVQKLMQAGLTQEQAMAKAAEISAPMMQKLDDSKIELDCDQTGWGLTPIIGVDAKFGKLNLAAKYEFKANMNIENDTHELTYPSGAKAYMAPFVNGVNTPSDIPSMLSMAAGYEILPSLRASVEYHFFDDKNAGMADGKQKALTHGTHEYLIGAEWDINKLLTISGGYQKTDYGLSDDFQSDTSFSCDSYSVGFGGRINLSKALSLDVAYFWTTYSDYTKNNPRGLASGNTANVVDKDVYSRTNKVFGVSVNYKF</sequence>
<dbReference type="PANTHER" id="PTHR35093:SF8">
    <property type="entry name" value="OUTER MEMBRANE PROTEIN NMB0088-RELATED"/>
    <property type="match status" value="1"/>
</dbReference>
<evidence type="ECO:0000313" key="9">
    <source>
        <dbReference type="EMBL" id="TGY08053.1"/>
    </source>
</evidence>
<evidence type="ECO:0000256" key="6">
    <source>
        <dbReference type="ARBA" id="ARBA00023136"/>
    </source>
</evidence>
<keyword evidence="3" id="KW-1134">Transmembrane beta strand</keyword>
<evidence type="ECO:0000256" key="3">
    <source>
        <dbReference type="ARBA" id="ARBA00022452"/>
    </source>
</evidence>
<reference evidence="9 10" key="1">
    <citation type="submission" date="2019-04" db="EMBL/GenBank/DDBJ databases">
        <title>Microbes associate with the intestines of laboratory mice.</title>
        <authorList>
            <person name="Navarre W."/>
            <person name="Wong E."/>
            <person name="Huang K."/>
            <person name="Tropini C."/>
            <person name="Ng K."/>
            <person name="Yu B."/>
        </authorList>
    </citation>
    <scope>NUCLEOTIDE SEQUENCE [LARGE SCALE GENOMIC DNA]</scope>
    <source>
        <strain evidence="9 10">NM69_E16B</strain>
    </source>
</reference>
<organism evidence="9 10">
    <name type="scientific">Bacteroides muris</name>
    <name type="common">ex Afrizal et al. 2022</name>
    <dbReference type="NCBI Taxonomy" id="2516960"/>
    <lineage>
        <taxon>Bacteria</taxon>
        <taxon>Pseudomonadati</taxon>
        <taxon>Bacteroidota</taxon>
        <taxon>Bacteroidia</taxon>
        <taxon>Bacteroidales</taxon>
        <taxon>Bacteroidaceae</taxon>
        <taxon>Bacteroides</taxon>
    </lineage>
</organism>
<feature type="signal peptide" evidence="8">
    <location>
        <begin position="1"/>
        <end position="20"/>
    </location>
</feature>
<proteinExistence type="inferred from homology"/>
<keyword evidence="10" id="KW-1185">Reference proteome</keyword>
<dbReference type="AlphaFoldDB" id="A0A4S2B2U0"/>
<evidence type="ECO:0000256" key="2">
    <source>
        <dbReference type="ARBA" id="ARBA00008163"/>
    </source>
</evidence>
<evidence type="ECO:0008006" key="11">
    <source>
        <dbReference type="Google" id="ProtNLM"/>
    </source>
</evidence>
<comment type="similarity">
    <text evidence="2">Belongs to the OmpP1/FadL family.</text>
</comment>
<dbReference type="GO" id="GO:0009279">
    <property type="term" value="C:cell outer membrane"/>
    <property type="evidence" value="ECO:0007669"/>
    <property type="project" value="UniProtKB-SubCell"/>
</dbReference>
<dbReference type="PANTHER" id="PTHR35093">
    <property type="entry name" value="OUTER MEMBRANE PROTEIN NMB0088-RELATED"/>
    <property type="match status" value="1"/>
</dbReference>
<name>A0A4S2B2U0_9BACE</name>
<keyword evidence="6" id="KW-0472">Membrane</keyword>
<evidence type="ECO:0000256" key="4">
    <source>
        <dbReference type="ARBA" id="ARBA00022692"/>
    </source>
</evidence>
<gene>
    <name evidence="9" type="ORF">E5355_05380</name>
</gene>
<dbReference type="Proteomes" id="UP000310532">
    <property type="component" value="Unassembled WGS sequence"/>
</dbReference>
<dbReference type="InterPro" id="IPR005017">
    <property type="entry name" value="OMPP1/FadL/TodX"/>
</dbReference>
<keyword evidence="4" id="KW-0812">Transmembrane</keyword>
<keyword evidence="7" id="KW-0998">Cell outer membrane</keyword>
<evidence type="ECO:0000256" key="1">
    <source>
        <dbReference type="ARBA" id="ARBA00004571"/>
    </source>
</evidence>
<evidence type="ECO:0000256" key="8">
    <source>
        <dbReference type="SAM" id="SignalP"/>
    </source>
</evidence>
<comment type="caution">
    <text evidence="9">The sequence shown here is derived from an EMBL/GenBank/DDBJ whole genome shotgun (WGS) entry which is preliminary data.</text>
</comment>
<comment type="subcellular location">
    <subcellularLocation>
        <location evidence="1">Cell outer membrane</location>
        <topology evidence="1">Multi-pass membrane protein</topology>
    </subcellularLocation>
</comment>
<accession>A0A4S2B2U0</accession>
<evidence type="ECO:0000256" key="7">
    <source>
        <dbReference type="ARBA" id="ARBA00023237"/>
    </source>
</evidence>
<dbReference type="SUPFAM" id="SSF56935">
    <property type="entry name" value="Porins"/>
    <property type="match status" value="1"/>
</dbReference>
<evidence type="ECO:0000256" key="5">
    <source>
        <dbReference type="ARBA" id="ARBA00022729"/>
    </source>
</evidence>
<feature type="chain" id="PRO_5020813576" description="Outer membrane protein beta-barrel domain-containing protein" evidence="8">
    <location>
        <begin position="21"/>
        <end position="485"/>
    </location>
</feature>
<protein>
    <recommendedName>
        <fullName evidence="11">Outer membrane protein beta-barrel domain-containing protein</fullName>
    </recommendedName>
</protein>
<dbReference type="EMBL" id="SRYZ01000007">
    <property type="protein sequence ID" value="TGY08053.1"/>
    <property type="molecule type" value="Genomic_DNA"/>
</dbReference>